<evidence type="ECO:0000259" key="4">
    <source>
        <dbReference type="PROSITE" id="PS50043"/>
    </source>
</evidence>
<reference evidence="5" key="1">
    <citation type="submission" date="2020-02" db="EMBL/GenBank/DDBJ databases">
        <authorList>
            <person name="Shen X.-R."/>
            <person name="Zhang Y.-X."/>
        </authorList>
    </citation>
    <scope>NUCLEOTIDE SEQUENCE</scope>
    <source>
        <strain evidence="5">SYP-B3998</strain>
    </source>
</reference>
<dbReference type="PROSITE" id="PS50043">
    <property type="entry name" value="HTH_LUXR_2"/>
    <property type="match status" value="1"/>
</dbReference>
<dbReference type="CDD" id="cd06170">
    <property type="entry name" value="LuxR_C_like"/>
    <property type="match status" value="1"/>
</dbReference>
<dbReference type="Gene3D" id="1.10.10.10">
    <property type="entry name" value="Winged helix-like DNA-binding domain superfamily/Winged helix DNA-binding domain"/>
    <property type="match status" value="1"/>
</dbReference>
<dbReference type="GO" id="GO:0006355">
    <property type="term" value="P:regulation of DNA-templated transcription"/>
    <property type="evidence" value="ECO:0007669"/>
    <property type="project" value="InterPro"/>
</dbReference>
<keyword evidence="1" id="KW-0805">Transcription regulation</keyword>
<dbReference type="SUPFAM" id="SSF46894">
    <property type="entry name" value="C-terminal effector domain of the bipartite response regulators"/>
    <property type="match status" value="1"/>
</dbReference>
<dbReference type="InterPro" id="IPR016032">
    <property type="entry name" value="Sig_transdc_resp-reg_C-effctor"/>
</dbReference>
<dbReference type="InterPro" id="IPR000792">
    <property type="entry name" value="Tscrpt_reg_LuxR_C"/>
</dbReference>
<dbReference type="PANTHER" id="PTHR44688">
    <property type="entry name" value="DNA-BINDING TRANSCRIPTIONAL ACTIVATOR DEVR_DOSR"/>
    <property type="match status" value="1"/>
</dbReference>
<name>A0A6G3ZYC5_9BACL</name>
<dbReference type="AlphaFoldDB" id="A0A6G3ZYC5"/>
<dbReference type="SMART" id="SM00421">
    <property type="entry name" value="HTH_LUXR"/>
    <property type="match status" value="1"/>
</dbReference>
<protein>
    <submittedName>
        <fullName evidence="5">Helix-turn-helix transcriptional regulator</fullName>
    </submittedName>
</protein>
<evidence type="ECO:0000256" key="1">
    <source>
        <dbReference type="ARBA" id="ARBA00023015"/>
    </source>
</evidence>
<keyword evidence="2" id="KW-0238">DNA-binding</keyword>
<organism evidence="5">
    <name type="scientific">Paenibacillus sp. SYP-B3998</name>
    <dbReference type="NCBI Taxonomy" id="2678564"/>
    <lineage>
        <taxon>Bacteria</taxon>
        <taxon>Bacillati</taxon>
        <taxon>Bacillota</taxon>
        <taxon>Bacilli</taxon>
        <taxon>Bacillales</taxon>
        <taxon>Paenibacillaceae</taxon>
        <taxon>Paenibacillus</taxon>
    </lineage>
</organism>
<dbReference type="GO" id="GO:0003677">
    <property type="term" value="F:DNA binding"/>
    <property type="evidence" value="ECO:0007669"/>
    <property type="project" value="UniProtKB-KW"/>
</dbReference>
<dbReference type="InterPro" id="IPR036388">
    <property type="entry name" value="WH-like_DNA-bd_sf"/>
</dbReference>
<gene>
    <name evidence="5" type="ORF">GK047_13995</name>
</gene>
<dbReference type="PROSITE" id="PS00622">
    <property type="entry name" value="HTH_LUXR_1"/>
    <property type="match status" value="1"/>
</dbReference>
<evidence type="ECO:0000256" key="3">
    <source>
        <dbReference type="ARBA" id="ARBA00023163"/>
    </source>
</evidence>
<dbReference type="PANTHER" id="PTHR44688:SF16">
    <property type="entry name" value="DNA-BINDING TRANSCRIPTIONAL ACTIVATOR DEVR_DOSR"/>
    <property type="match status" value="1"/>
</dbReference>
<proteinExistence type="predicted"/>
<evidence type="ECO:0000256" key="2">
    <source>
        <dbReference type="ARBA" id="ARBA00023125"/>
    </source>
</evidence>
<sequence length="112" mass="12696">MKNNTSMQEEATVLIERNHEPHLVLNQFFSNHGLTQRESEILAIIATYGYTNREIAEYCCISEKTVKIHLANIMGKIGISSMRRLLALLLQQALLFSRMTNESNRVTSIGVS</sequence>
<accession>A0A6G3ZYC5</accession>
<dbReference type="EMBL" id="JAAIKC010000004">
    <property type="protein sequence ID" value="NEW07115.1"/>
    <property type="molecule type" value="Genomic_DNA"/>
</dbReference>
<feature type="domain" description="HTH luxR-type" evidence="4">
    <location>
        <begin position="27"/>
        <end position="93"/>
    </location>
</feature>
<keyword evidence="3" id="KW-0804">Transcription</keyword>
<evidence type="ECO:0000313" key="5">
    <source>
        <dbReference type="EMBL" id="NEW07115.1"/>
    </source>
</evidence>
<comment type="caution">
    <text evidence="5">The sequence shown here is derived from an EMBL/GenBank/DDBJ whole genome shotgun (WGS) entry which is preliminary data.</text>
</comment>
<dbReference type="Pfam" id="PF00196">
    <property type="entry name" value="GerE"/>
    <property type="match status" value="1"/>
</dbReference>
<dbReference type="RefSeq" id="WP_163947431.1">
    <property type="nucleotide sequence ID" value="NZ_JAAIKC010000004.1"/>
</dbReference>